<organism evidence="7 8">
    <name type="scientific">Rhodonellum ikkaensis</name>
    <dbReference type="NCBI Taxonomy" id="336829"/>
    <lineage>
        <taxon>Bacteria</taxon>
        <taxon>Pseudomonadati</taxon>
        <taxon>Bacteroidota</taxon>
        <taxon>Cytophagia</taxon>
        <taxon>Cytophagales</taxon>
        <taxon>Cytophagaceae</taxon>
        <taxon>Rhodonellum</taxon>
    </lineage>
</organism>
<protein>
    <submittedName>
        <fullName evidence="7">Endoglucanase</fullName>
    </submittedName>
</protein>
<dbReference type="EMBL" id="FNQC01000003">
    <property type="protein sequence ID" value="SDY90585.1"/>
    <property type="molecule type" value="Genomic_DNA"/>
</dbReference>
<dbReference type="SUPFAM" id="SSF53187">
    <property type="entry name" value="Zn-dependent exopeptidases"/>
    <property type="match status" value="1"/>
</dbReference>
<reference evidence="7 8" key="1">
    <citation type="submission" date="2016-10" db="EMBL/GenBank/DDBJ databases">
        <authorList>
            <person name="Varghese N."/>
            <person name="Submissions S."/>
        </authorList>
    </citation>
    <scope>NUCLEOTIDE SEQUENCE [LARGE SCALE GENOMIC DNA]</scope>
    <source>
        <strain evidence="7 8">DSM 17997</strain>
    </source>
</reference>
<evidence type="ECO:0000313" key="7">
    <source>
        <dbReference type="EMBL" id="SDY90585.1"/>
    </source>
</evidence>
<comment type="caution">
    <text evidence="7">The sequence shown here is derived from an EMBL/GenBank/DDBJ whole genome shotgun (WGS) entry which is preliminary data.</text>
</comment>
<gene>
    <name evidence="7" type="ORF">SAMN05444412_103346</name>
</gene>
<name>A0A1H3NQ81_9BACT</name>
<comment type="similarity">
    <text evidence="1 6">Belongs to the peptidase M42 family.</text>
</comment>
<evidence type="ECO:0000256" key="6">
    <source>
        <dbReference type="PIRNR" id="PIRNR001123"/>
    </source>
</evidence>
<proteinExistence type="inferred from homology"/>
<evidence type="ECO:0000256" key="5">
    <source>
        <dbReference type="ARBA" id="ARBA00022801"/>
    </source>
</evidence>
<keyword evidence="2" id="KW-0031">Aminopeptidase</keyword>
<evidence type="ECO:0000256" key="1">
    <source>
        <dbReference type="ARBA" id="ARBA00006272"/>
    </source>
</evidence>
<dbReference type="Pfam" id="PF05343">
    <property type="entry name" value="Peptidase_M42"/>
    <property type="match status" value="1"/>
</dbReference>
<dbReference type="PANTHER" id="PTHR32481:SF0">
    <property type="entry name" value="AMINOPEPTIDASE YPDE-RELATED"/>
    <property type="match status" value="1"/>
</dbReference>
<evidence type="ECO:0000256" key="2">
    <source>
        <dbReference type="ARBA" id="ARBA00022438"/>
    </source>
</evidence>
<sequence>MTDKMELDIPLLKQICEIAGAPGFEKRIRDLVIELVTPLVDEVKTDNLGNVIAVKKSENNPDNKKVMVAAHIDEIGFMVTHIEEGGFLRFHTLGGFDPKTLTAQRVIVHGKTDLVGVMGSKPIHVMTAEEKTKIPKSTDYFIDLGMTKEEVEKYVSVGDPITRERELIEMGDCVNCKSIDNRVSVFILIEALRKLKNHPYDVYAVFTVQEELGIRGANVAAHGINPDFGIALDTTIAFDVPGAQAHEKITELGKGTAIKIMDAMTVCDYRMVAFMKKTATEHQIKWQPEILTAGGTDTAGVQRMGKQGAIAGAISIPTRHLHQVIEMAHKEDIHDSILLLNACLENMDQYDWGH</sequence>
<dbReference type="PIRSF" id="PIRSF001123">
    <property type="entry name" value="PepA_GA"/>
    <property type="match status" value="1"/>
</dbReference>
<keyword evidence="8" id="KW-1185">Reference proteome</keyword>
<dbReference type="Gene3D" id="3.40.630.10">
    <property type="entry name" value="Zn peptidases"/>
    <property type="match status" value="1"/>
</dbReference>
<dbReference type="CDD" id="cd05656">
    <property type="entry name" value="M42_Frv"/>
    <property type="match status" value="1"/>
</dbReference>
<dbReference type="InterPro" id="IPR008007">
    <property type="entry name" value="Peptidase_M42"/>
</dbReference>
<dbReference type="InterPro" id="IPR051464">
    <property type="entry name" value="Peptidase_M42_aminopept"/>
</dbReference>
<dbReference type="Gene3D" id="2.40.30.40">
    <property type="entry name" value="Peptidase M42, domain 2"/>
    <property type="match status" value="1"/>
</dbReference>
<dbReference type="PANTHER" id="PTHR32481">
    <property type="entry name" value="AMINOPEPTIDASE"/>
    <property type="match status" value="1"/>
</dbReference>
<evidence type="ECO:0000256" key="4">
    <source>
        <dbReference type="ARBA" id="ARBA00022723"/>
    </source>
</evidence>
<evidence type="ECO:0000313" key="8">
    <source>
        <dbReference type="Proteomes" id="UP000199663"/>
    </source>
</evidence>
<keyword evidence="3" id="KW-0645">Protease</keyword>
<accession>A0A1H3NQ81</accession>
<evidence type="ECO:0000256" key="3">
    <source>
        <dbReference type="ARBA" id="ARBA00022670"/>
    </source>
</evidence>
<keyword evidence="4" id="KW-0479">Metal-binding</keyword>
<dbReference type="InterPro" id="IPR023367">
    <property type="entry name" value="Peptidase_M42_dom2"/>
</dbReference>
<dbReference type="Proteomes" id="UP000199663">
    <property type="component" value="Unassembled WGS sequence"/>
</dbReference>
<dbReference type="SUPFAM" id="SSF101821">
    <property type="entry name" value="Aminopeptidase/glucanase lid domain"/>
    <property type="match status" value="1"/>
</dbReference>
<keyword evidence="5" id="KW-0378">Hydrolase</keyword>